<protein>
    <submittedName>
        <fullName evidence="4">Putative 4-hydroxybenzoyl-CoA reductase alpha subunit</fullName>
    </submittedName>
</protein>
<evidence type="ECO:0000259" key="3">
    <source>
        <dbReference type="SMART" id="SM01008"/>
    </source>
</evidence>
<evidence type="ECO:0000313" key="4">
    <source>
        <dbReference type="EMBL" id="ADJ94050.1"/>
    </source>
</evidence>
<keyword evidence="2" id="KW-0560">Oxidoreductase</keyword>
<feature type="domain" description="Aldehyde oxidase/xanthine dehydrogenase a/b hammerhead" evidence="3">
    <location>
        <begin position="21"/>
        <end position="128"/>
    </location>
</feature>
<dbReference type="SUPFAM" id="SSF54665">
    <property type="entry name" value="CO dehydrogenase molybdoprotein N-domain-like"/>
    <property type="match status" value="1"/>
</dbReference>
<evidence type="ECO:0000256" key="1">
    <source>
        <dbReference type="ARBA" id="ARBA00022505"/>
    </source>
</evidence>
<dbReference type="SUPFAM" id="SSF56003">
    <property type="entry name" value="Molybdenum cofactor-binding domain"/>
    <property type="match status" value="1"/>
</dbReference>
<reference evidence="4" key="1">
    <citation type="journal article" date="2010" name="Environ. Microbiol.">
        <title>Identification of enzymes involved in anaerobic benzene degradation by a strictly anaerobic iron-reducing enrichment culture.</title>
        <authorList>
            <person name="Abu Laban N."/>
            <person name="Selesi D."/>
            <person name="Rattei T."/>
            <person name="Tischler P."/>
            <person name="Meckenstock R.U."/>
        </authorList>
    </citation>
    <scope>NUCLEOTIDE SEQUENCE</scope>
</reference>
<dbReference type="Pfam" id="PF01315">
    <property type="entry name" value="Ald_Xan_dh_C"/>
    <property type="match status" value="1"/>
</dbReference>
<dbReference type="PANTHER" id="PTHR11908">
    <property type="entry name" value="XANTHINE DEHYDROGENASE"/>
    <property type="match status" value="1"/>
</dbReference>
<proteinExistence type="predicted"/>
<dbReference type="InterPro" id="IPR016208">
    <property type="entry name" value="Ald_Oxase/xanthine_DH-like"/>
</dbReference>
<dbReference type="Pfam" id="PF20256">
    <property type="entry name" value="MoCoBD_2"/>
    <property type="match status" value="1"/>
</dbReference>
<name>D8WWU6_9FIRM</name>
<feature type="non-terminal residue" evidence="4">
    <location>
        <position position="543"/>
    </location>
</feature>
<dbReference type="AlphaFoldDB" id="D8WWU6"/>
<dbReference type="PANTHER" id="PTHR11908:SF132">
    <property type="entry name" value="ALDEHYDE OXIDASE 1-RELATED"/>
    <property type="match status" value="1"/>
</dbReference>
<sequence length="543" mass="58700">MSKNVVGSKLITRVDSFNKVTGNAYFSADIKLPGMLYGKILMSPHPHALILNIDTSKAEKLPGVKAVITSVDTPQKNYGIFPSTRDQYPIALDKVRFVGEPVAAVAAVDLDTAEEALRLIKVEYKVLPAVFDPAEALRDGAPLVHDNVDRNKCLDYKVVYGDMDAGFAKADLIREDTFTTEALVHCQLEPYVAVANFQPVGKLDVWVPNQSPFAKRTALARTLQMNLSDIRLHSIDIGGAFGGLSEMGSAEFCAALLSKKAGRPVKLFCSREQTMIAIRQKHPMEITVKTGMTKDGLITAKDLRILADGGAYHSTSGIALTNPFIMFLALYRIPNVSYEAVRVYTNKGPRGAMRGHGNQQLRFADGAQLDWMAEELGLDPLEVRLKNAVQSGDTLLNGSKVHSCGFSECLEKVREKSGWKEKIQPTPKALRGIGVGAGIHICGFDLGIRSKSGAIIKFNEDGKANLLTGSIDNGQGNKTLHAQIAAETLGLPVEDFHLTCGDTDLTPSDPGTYTMSTAYISGNAVLRAAQDARNQLLALAAKS</sequence>
<dbReference type="SMART" id="SM01008">
    <property type="entry name" value="Ald_Xan_dh_C"/>
    <property type="match status" value="1"/>
</dbReference>
<dbReference type="InterPro" id="IPR036856">
    <property type="entry name" value="Ald_Oxase/Xan_DH_a/b_sf"/>
</dbReference>
<dbReference type="GO" id="GO:0016491">
    <property type="term" value="F:oxidoreductase activity"/>
    <property type="evidence" value="ECO:0007669"/>
    <property type="project" value="UniProtKB-KW"/>
</dbReference>
<dbReference type="InterPro" id="IPR008274">
    <property type="entry name" value="AldOxase/xan_DH_MoCoBD1"/>
</dbReference>
<dbReference type="Gene3D" id="3.30.365.10">
    <property type="entry name" value="Aldehyde oxidase/xanthine dehydrogenase, molybdopterin binding domain"/>
    <property type="match status" value="4"/>
</dbReference>
<dbReference type="InterPro" id="IPR046867">
    <property type="entry name" value="AldOxase/xan_DH_MoCoBD2"/>
</dbReference>
<accession>D8WWU6</accession>
<dbReference type="Gene3D" id="3.90.1170.50">
    <property type="entry name" value="Aldehyde oxidase/xanthine dehydrogenase, a/b hammerhead"/>
    <property type="match status" value="1"/>
</dbReference>
<keyword evidence="1" id="KW-0500">Molybdenum</keyword>
<dbReference type="InterPro" id="IPR000674">
    <property type="entry name" value="Ald_Oxase/Xan_DH_a/b"/>
</dbReference>
<organism evidence="4">
    <name type="scientific">Clostridia bacterium enrichment culture clone BF</name>
    <dbReference type="NCBI Taxonomy" id="857391"/>
    <lineage>
        <taxon>Bacteria</taxon>
        <taxon>Bacillati</taxon>
        <taxon>Bacillota</taxon>
        <taxon>Clostridia</taxon>
        <taxon>environmental samples</taxon>
    </lineage>
</organism>
<evidence type="ECO:0000256" key="2">
    <source>
        <dbReference type="ARBA" id="ARBA00023002"/>
    </source>
</evidence>
<dbReference type="Pfam" id="PF02738">
    <property type="entry name" value="MoCoBD_1"/>
    <property type="match status" value="1"/>
</dbReference>
<dbReference type="GO" id="GO:0005506">
    <property type="term" value="F:iron ion binding"/>
    <property type="evidence" value="ECO:0007669"/>
    <property type="project" value="InterPro"/>
</dbReference>
<dbReference type="InterPro" id="IPR037165">
    <property type="entry name" value="AldOxase/xan_DH_Mopterin-bd_sf"/>
</dbReference>
<dbReference type="EMBL" id="GU358040">
    <property type="protein sequence ID" value="ADJ94050.1"/>
    <property type="molecule type" value="Genomic_DNA"/>
</dbReference>